<feature type="binding site" evidence="12">
    <location>
        <position position="232"/>
    </location>
    <ligand>
        <name>substrate</name>
    </ligand>
</feature>
<dbReference type="InterPro" id="IPR036005">
    <property type="entry name" value="Creatinase/aminopeptidase-like"/>
</dbReference>
<dbReference type="PROSITE" id="PS01202">
    <property type="entry name" value="MAP_2"/>
    <property type="match status" value="1"/>
</dbReference>
<evidence type="ECO:0000259" key="15">
    <source>
        <dbReference type="Pfam" id="PF00557"/>
    </source>
</evidence>
<dbReference type="GO" id="GO:0006508">
    <property type="term" value="P:proteolysis"/>
    <property type="evidence" value="ECO:0007669"/>
    <property type="project" value="UniProtKB-KW"/>
</dbReference>
<dbReference type="EC" id="3.4.11.18" evidence="12"/>
<dbReference type="FunFam" id="1.10.10.10:FF:000106">
    <property type="entry name" value="Methionine aminopeptidase 2"/>
    <property type="match status" value="1"/>
</dbReference>
<evidence type="ECO:0000256" key="1">
    <source>
        <dbReference type="ARBA" id="ARBA00000294"/>
    </source>
</evidence>
<feature type="binding site" evidence="12">
    <location>
        <position position="340"/>
    </location>
    <ligand>
        <name>substrate</name>
    </ligand>
</feature>
<feature type="binding site" evidence="12">
    <location>
        <position position="263"/>
    </location>
    <ligand>
        <name>a divalent metal cation</name>
        <dbReference type="ChEBI" id="CHEBI:60240"/>
        <label>2</label>
        <note>catalytic</note>
    </ligand>
</feature>
<keyword evidence="16" id="KW-1185">Reference proteome</keyword>
<evidence type="ECO:0000256" key="10">
    <source>
        <dbReference type="ARBA" id="ARBA00022801"/>
    </source>
</evidence>
<dbReference type="Gene3D" id="3.90.230.10">
    <property type="entry name" value="Creatinase/methionine aminopeptidase superfamily"/>
    <property type="match status" value="1"/>
</dbReference>
<protein>
    <recommendedName>
        <fullName evidence="12">Methionine aminopeptidase 2</fullName>
        <shortName evidence="12">MAP 2</shortName>
        <shortName evidence="12">MetAP 2</shortName>
        <ecNumber evidence="12">3.4.11.18</ecNumber>
    </recommendedName>
    <alternativeName>
        <fullName evidence="12">Peptidase M</fullName>
    </alternativeName>
</protein>
<dbReference type="NCBIfam" id="TIGR00501">
    <property type="entry name" value="met_pdase_II"/>
    <property type="match status" value="1"/>
</dbReference>
<dbReference type="InterPro" id="IPR036390">
    <property type="entry name" value="WH_DNA-bd_sf"/>
</dbReference>
<dbReference type="PRINTS" id="PR00599">
    <property type="entry name" value="MAPEPTIDASE"/>
</dbReference>
<evidence type="ECO:0000256" key="14">
    <source>
        <dbReference type="SAM" id="MobiDB-lite"/>
    </source>
</evidence>
<dbReference type="FunCoup" id="A0A1S3JF98">
    <property type="interactions" value="2449"/>
</dbReference>
<dbReference type="Gene3D" id="1.10.10.10">
    <property type="entry name" value="Winged helix-like DNA-binding domain superfamily/Winged helix DNA-binding domain"/>
    <property type="match status" value="1"/>
</dbReference>
<keyword evidence="7 12" id="KW-0963">Cytoplasm</keyword>
<dbReference type="FunFam" id="3.90.230.10:FF:000003">
    <property type="entry name" value="Methionine aminopeptidase 2"/>
    <property type="match status" value="1"/>
</dbReference>
<comment type="function">
    <text evidence="11">Protects eukaryotic initiation factor EIF2S1 from translation-inhibiting phosphorylation by inhibitory kinases such as EIF2AK2/PKR and EIF2AK1/HCR. Plays a critical role in the regulation of protein synthesis.</text>
</comment>
<feature type="binding site" evidence="12">
    <location>
        <position position="263"/>
    </location>
    <ligand>
        <name>a divalent metal cation</name>
        <dbReference type="ChEBI" id="CHEBI:60240"/>
        <label>1</label>
    </ligand>
</feature>
<dbReference type="InterPro" id="IPR001714">
    <property type="entry name" value="Pept_M24_MAP"/>
</dbReference>
<comment type="subcellular location">
    <subcellularLocation>
        <location evidence="5 12">Cytoplasm</location>
    </subcellularLocation>
</comment>
<dbReference type="GO" id="GO:0046872">
    <property type="term" value="F:metal ion binding"/>
    <property type="evidence" value="ECO:0007669"/>
    <property type="project" value="UniProtKB-UniRule"/>
</dbReference>
<gene>
    <name evidence="17" type="primary">LOC106172592</name>
</gene>
<dbReference type="GO" id="GO:0070006">
    <property type="term" value="F:metalloaminopeptidase activity"/>
    <property type="evidence" value="ECO:0007669"/>
    <property type="project" value="UniProtKB-UniRule"/>
</dbReference>
<evidence type="ECO:0000313" key="16">
    <source>
        <dbReference type="Proteomes" id="UP000085678"/>
    </source>
</evidence>
<dbReference type="RefSeq" id="XP_013408826.1">
    <property type="nucleotide sequence ID" value="XM_013553372.2"/>
</dbReference>
<dbReference type="HAMAP" id="MF_03175">
    <property type="entry name" value="MetAP_2_euk"/>
    <property type="match status" value="1"/>
</dbReference>
<organism evidence="16 17">
    <name type="scientific">Lingula anatina</name>
    <name type="common">Brachiopod</name>
    <name type="synonym">Lingula unguis</name>
    <dbReference type="NCBI Taxonomy" id="7574"/>
    <lineage>
        <taxon>Eukaryota</taxon>
        <taxon>Metazoa</taxon>
        <taxon>Spiralia</taxon>
        <taxon>Lophotrochozoa</taxon>
        <taxon>Brachiopoda</taxon>
        <taxon>Linguliformea</taxon>
        <taxon>Lingulata</taxon>
        <taxon>Lingulida</taxon>
        <taxon>Linguloidea</taxon>
        <taxon>Lingulidae</taxon>
        <taxon>Lingula</taxon>
    </lineage>
</organism>
<evidence type="ECO:0000256" key="2">
    <source>
        <dbReference type="ARBA" id="ARBA00001936"/>
    </source>
</evidence>
<feature type="region of interest" description="Disordered" evidence="14">
    <location>
        <begin position="1"/>
        <end position="122"/>
    </location>
</feature>
<comment type="cofactor">
    <cofactor evidence="4">
        <name>Fe(2+)</name>
        <dbReference type="ChEBI" id="CHEBI:29033"/>
    </cofactor>
</comment>
<evidence type="ECO:0000256" key="11">
    <source>
        <dbReference type="ARBA" id="ARBA00056196"/>
    </source>
</evidence>
<dbReference type="GeneID" id="106172592"/>
<name>A0A1S3JF98_LINAN</name>
<dbReference type="InParanoid" id="A0A1S3JF98"/>
<keyword evidence="9 12" id="KW-0479">Metal-binding</keyword>
<evidence type="ECO:0000256" key="4">
    <source>
        <dbReference type="ARBA" id="ARBA00001954"/>
    </source>
</evidence>
<feature type="domain" description="Peptidase M24" evidence="15">
    <location>
        <begin position="169"/>
        <end position="368"/>
    </location>
</feature>
<feature type="binding site" evidence="12">
    <location>
        <position position="332"/>
    </location>
    <ligand>
        <name>a divalent metal cation</name>
        <dbReference type="ChEBI" id="CHEBI:60240"/>
        <label>2</label>
        <note>catalytic</note>
    </ligand>
</feature>
<feature type="compositionally biased region" description="Basic and acidic residues" evidence="14">
    <location>
        <begin position="65"/>
        <end position="76"/>
    </location>
</feature>
<comment type="function">
    <text evidence="12 13">Cotranslationally removes the N-terminal methionine from nascent proteins. The N-terminal methionine is often cleaved when the second residue in the primary sequence is small and uncharged (Met-Ala-, Cys, Gly, Pro, Ser, Thr, or Val).</text>
</comment>
<feature type="binding site" evidence="12">
    <location>
        <position position="365"/>
    </location>
    <ligand>
        <name>a divalent metal cation</name>
        <dbReference type="ChEBI" id="CHEBI:60240"/>
        <label>2</label>
        <note>catalytic</note>
    </ligand>
</feature>
<evidence type="ECO:0000256" key="6">
    <source>
        <dbReference type="ARBA" id="ARBA00022438"/>
    </source>
</evidence>
<reference evidence="17" key="1">
    <citation type="submission" date="2025-08" db="UniProtKB">
        <authorList>
            <consortium name="RefSeq"/>
        </authorList>
    </citation>
    <scope>IDENTIFICATION</scope>
    <source>
        <tissue evidence="17">Gonads</tissue>
    </source>
</reference>
<dbReference type="GO" id="GO:0005737">
    <property type="term" value="C:cytoplasm"/>
    <property type="evidence" value="ECO:0007669"/>
    <property type="project" value="UniProtKB-SubCell"/>
</dbReference>
<dbReference type="KEGG" id="lak:106172592"/>
<evidence type="ECO:0000313" key="17">
    <source>
        <dbReference type="RefSeq" id="XP_013408826.1"/>
    </source>
</evidence>
<comment type="similarity">
    <text evidence="12">Belongs to the peptidase M24A family. Methionine aminopeptidase eukaryotic type 2 subfamily.</text>
</comment>
<dbReference type="SUPFAM" id="SSF46785">
    <property type="entry name" value="Winged helix' DNA-binding domain"/>
    <property type="match status" value="1"/>
</dbReference>
<dbReference type="SUPFAM" id="SSF55920">
    <property type="entry name" value="Creatinase/aminopeptidase"/>
    <property type="match status" value="1"/>
</dbReference>
<sequence length="479" mass="53401">MAAVKTEDPVVEGEDLVNGDVVADNQPIDNADVNEGEAKKKKKKKKKKKNAGSPDAEVNGEVSELGDKLETQKLEDGNVDNEDEAEGAEEGGETATKKKKKKNKKKNKGPKAQTDPPTIPVVELFPDGNFPEGEIMEYPTKQDDRTAFNRMTSEEKRSLDRMNVDLYNEVRQAAEAHRQTRKYMHSYIKPGLTMIDICETLEGISRKMINETGLQAGLAFPTGCSLNYCAAHYTPNAGDTTVLQYDDVCKIDFGTHINGRIIDCAFTVSFNPRYDPLKQAVKDATNTGIRESGIDVRLCDVGEAIQEVMESYEVELDGKTYQVKSIRNLNGHSLGPYQIHAGKTVPIVKGGEATRMEEMEFYAIETFGSTGKGVVHDDMETSHYMKNFEVGHVPLRLAKSKQLLNTINKNFSTLAFCRRWLDRLGETKYLMALKNLCDAGIVDPYPPLCDVKGCYTAQYEHTILLRPTCKEVISRGEDY</sequence>
<evidence type="ECO:0000256" key="13">
    <source>
        <dbReference type="RuleBase" id="RU003653"/>
    </source>
</evidence>
<dbReference type="Proteomes" id="UP000085678">
    <property type="component" value="Unplaced"/>
</dbReference>
<dbReference type="GO" id="GO:0004239">
    <property type="term" value="F:initiator methionyl aminopeptidase activity"/>
    <property type="evidence" value="ECO:0007669"/>
    <property type="project" value="UniProtKB-UniRule"/>
</dbReference>
<feature type="compositionally biased region" description="Basic residues" evidence="14">
    <location>
        <begin position="39"/>
        <end position="50"/>
    </location>
</feature>
<keyword evidence="8 12" id="KW-0645">Protease</keyword>
<comment type="cofactor">
    <cofactor evidence="3">
        <name>Zn(2+)</name>
        <dbReference type="ChEBI" id="CHEBI:29105"/>
    </cofactor>
</comment>
<feature type="compositionally biased region" description="Acidic residues" evidence="14">
    <location>
        <begin position="77"/>
        <end position="92"/>
    </location>
</feature>
<evidence type="ECO:0000256" key="7">
    <source>
        <dbReference type="ARBA" id="ARBA00022490"/>
    </source>
</evidence>
<keyword evidence="10 12" id="KW-0378">Hydrolase</keyword>
<proteinExistence type="inferred from homology"/>
<comment type="catalytic activity">
    <reaction evidence="1 12 13">
        <text>Release of N-terminal amino acids, preferentially methionine, from peptides and arylamides.</text>
        <dbReference type="EC" id="3.4.11.18"/>
    </reaction>
</comment>
<dbReference type="InterPro" id="IPR002468">
    <property type="entry name" value="Pept_M24A_MAP2"/>
</dbReference>
<keyword evidence="6 12" id="KW-0031">Aminopeptidase</keyword>
<dbReference type="InterPro" id="IPR050247">
    <property type="entry name" value="Met_Aminopeptidase_Type2"/>
</dbReference>
<evidence type="ECO:0000256" key="5">
    <source>
        <dbReference type="ARBA" id="ARBA00004496"/>
    </source>
</evidence>
<dbReference type="AlphaFoldDB" id="A0A1S3JF98"/>
<dbReference type="PANTHER" id="PTHR45777:SF2">
    <property type="entry name" value="METHIONINE AMINOPEPTIDASE 2"/>
    <property type="match status" value="1"/>
</dbReference>
<evidence type="ECO:0000256" key="12">
    <source>
        <dbReference type="HAMAP-Rule" id="MF_03175"/>
    </source>
</evidence>
<dbReference type="STRING" id="7574.A0A1S3JF98"/>
<dbReference type="InterPro" id="IPR018349">
    <property type="entry name" value="Pept_M24A_MAP2_BS"/>
</dbReference>
<dbReference type="InterPro" id="IPR036388">
    <property type="entry name" value="WH-like_DNA-bd_sf"/>
</dbReference>
<feature type="binding site" evidence="12">
    <location>
        <position position="252"/>
    </location>
    <ligand>
        <name>a divalent metal cation</name>
        <dbReference type="ChEBI" id="CHEBI:60240"/>
        <label>1</label>
    </ligand>
</feature>
<feature type="binding site" evidence="12">
    <location>
        <position position="460"/>
    </location>
    <ligand>
        <name>a divalent metal cation</name>
        <dbReference type="ChEBI" id="CHEBI:60240"/>
        <label>1</label>
    </ligand>
</feature>
<dbReference type="PANTHER" id="PTHR45777">
    <property type="entry name" value="METHIONINE AMINOPEPTIDASE 2"/>
    <property type="match status" value="1"/>
</dbReference>
<feature type="compositionally biased region" description="Basic residues" evidence="14">
    <location>
        <begin position="97"/>
        <end position="109"/>
    </location>
</feature>
<feature type="binding site" evidence="12">
    <location>
        <position position="460"/>
    </location>
    <ligand>
        <name>a divalent metal cation</name>
        <dbReference type="ChEBI" id="CHEBI:60240"/>
        <label>2</label>
        <note>catalytic</note>
    </ligand>
</feature>
<dbReference type="OrthoDB" id="7848262at2759"/>
<evidence type="ECO:0000256" key="9">
    <source>
        <dbReference type="ARBA" id="ARBA00022723"/>
    </source>
</evidence>
<dbReference type="InterPro" id="IPR000994">
    <property type="entry name" value="Pept_M24"/>
</dbReference>
<accession>A0A1S3JF98</accession>
<dbReference type="CDD" id="cd01088">
    <property type="entry name" value="MetAP2"/>
    <property type="match status" value="1"/>
</dbReference>
<evidence type="ECO:0000256" key="3">
    <source>
        <dbReference type="ARBA" id="ARBA00001947"/>
    </source>
</evidence>
<comment type="cofactor">
    <cofactor evidence="12">
        <name>Co(2+)</name>
        <dbReference type="ChEBI" id="CHEBI:48828"/>
    </cofactor>
    <cofactor evidence="12">
        <name>Zn(2+)</name>
        <dbReference type="ChEBI" id="CHEBI:29105"/>
    </cofactor>
    <cofactor evidence="12">
        <name>Mn(2+)</name>
        <dbReference type="ChEBI" id="CHEBI:29035"/>
    </cofactor>
    <cofactor evidence="12">
        <name>Fe(2+)</name>
        <dbReference type="ChEBI" id="CHEBI:29033"/>
    </cofactor>
    <text evidence="12">Binds 2 divalent metal cations per subunit. Has a high-affinity and a low affinity metal-binding site. The true nature of the physiological cofactor is under debate. The enzyme is active with cobalt, zinc, manganese or divalent iron ions. Most likely, methionine aminopeptidases function as mononuclear Fe(2+)-metalloproteases under physiological conditions, and the catalytically relevant metal-binding site has been assigned to the histidine-containing high-affinity site.</text>
</comment>
<comment type="cofactor">
    <cofactor evidence="2">
        <name>Mn(2+)</name>
        <dbReference type="ChEBI" id="CHEBI:29035"/>
    </cofactor>
</comment>
<dbReference type="Pfam" id="PF00557">
    <property type="entry name" value="Peptidase_M24"/>
    <property type="match status" value="1"/>
</dbReference>
<evidence type="ECO:0000256" key="8">
    <source>
        <dbReference type="ARBA" id="ARBA00022670"/>
    </source>
</evidence>